<reference evidence="2 3" key="1">
    <citation type="submission" date="2024-09" db="EMBL/GenBank/DDBJ databases">
        <title>Chromosome-scale assembly of Riccia sorocarpa.</title>
        <authorList>
            <person name="Paukszto L."/>
        </authorList>
    </citation>
    <scope>NUCLEOTIDE SEQUENCE [LARGE SCALE GENOMIC DNA]</scope>
    <source>
        <strain evidence="2">LP-2024</strain>
        <tissue evidence="2">Aerial parts of the thallus</tissue>
    </source>
</reference>
<sequence>MLPDVIDTQQTGFVAGRNVINNILSLRLGQEWAQTTQQNAIFVKLDYMKAYDKIAHGFLWDTLTAMRIGDSTLRRIQGLIVGGDLEVHVNGNFTEEITRGRWVMQGCPLAPLLFAMTTQPLMRALREEERWGNIQGLNMGGGRALLHQLFADDMRICITAEEEQFENLKEVIGEFETASRASLNLKNSVVMHLRPAIAEEIVKKMMKKLKHWSNRLLSWLAKMILLCHVLAATPLYQLLSVELYKDGLDDLERLCRNFLWGWNEEGNPKKSLVAWERIAQSKEKGGLGWTRFKDMADTLNVD</sequence>
<organism evidence="2 3">
    <name type="scientific">Riccia sorocarpa</name>
    <dbReference type="NCBI Taxonomy" id="122646"/>
    <lineage>
        <taxon>Eukaryota</taxon>
        <taxon>Viridiplantae</taxon>
        <taxon>Streptophyta</taxon>
        <taxon>Embryophyta</taxon>
        <taxon>Marchantiophyta</taxon>
        <taxon>Marchantiopsida</taxon>
        <taxon>Marchantiidae</taxon>
        <taxon>Marchantiales</taxon>
        <taxon>Ricciaceae</taxon>
        <taxon>Riccia</taxon>
    </lineage>
</organism>
<proteinExistence type="predicted"/>
<name>A0ABD3GK99_9MARC</name>
<dbReference type="Proteomes" id="UP001633002">
    <property type="component" value="Unassembled WGS sequence"/>
</dbReference>
<dbReference type="InterPro" id="IPR043502">
    <property type="entry name" value="DNA/RNA_pol_sf"/>
</dbReference>
<dbReference type="Pfam" id="PF00078">
    <property type="entry name" value="RVT_1"/>
    <property type="match status" value="1"/>
</dbReference>
<dbReference type="SUPFAM" id="SSF56672">
    <property type="entry name" value="DNA/RNA polymerases"/>
    <property type="match status" value="1"/>
</dbReference>
<evidence type="ECO:0000259" key="1">
    <source>
        <dbReference type="PROSITE" id="PS50878"/>
    </source>
</evidence>
<protein>
    <recommendedName>
        <fullName evidence="1">Reverse transcriptase domain-containing protein</fullName>
    </recommendedName>
</protein>
<dbReference type="EMBL" id="JBJQOH010000007">
    <property type="protein sequence ID" value="KAL3679036.1"/>
    <property type="molecule type" value="Genomic_DNA"/>
</dbReference>
<dbReference type="PANTHER" id="PTHR31635:SF196">
    <property type="entry name" value="REVERSE TRANSCRIPTASE DOMAIN-CONTAINING PROTEIN-RELATED"/>
    <property type="match status" value="1"/>
</dbReference>
<keyword evidence="3" id="KW-1185">Reference proteome</keyword>
<dbReference type="InterPro" id="IPR000477">
    <property type="entry name" value="RT_dom"/>
</dbReference>
<evidence type="ECO:0000313" key="2">
    <source>
        <dbReference type="EMBL" id="KAL3679036.1"/>
    </source>
</evidence>
<comment type="caution">
    <text evidence="2">The sequence shown here is derived from an EMBL/GenBank/DDBJ whole genome shotgun (WGS) entry which is preliminary data.</text>
</comment>
<evidence type="ECO:0000313" key="3">
    <source>
        <dbReference type="Proteomes" id="UP001633002"/>
    </source>
</evidence>
<dbReference type="PANTHER" id="PTHR31635">
    <property type="entry name" value="REVERSE TRANSCRIPTASE DOMAIN-CONTAINING PROTEIN-RELATED"/>
    <property type="match status" value="1"/>
</dbReference>
<feature type="domain" description="Reverse transcriptase" evidence="1">
    <location>
        <begin position="1"/>
        <end position="224"/>
    </location>
</feature>
<gene>
    <name evidence="2" type="ORF">R1sor_021992</name>
</gene>
<dbReference type="PROSITE" id="PS50878">
    <property type="entry name" value="RT_POL"/>
    <property type="match status" value="1"/>
</dbReference>
<dbReference type="AlphaFoldDB" id="A0ABD3GK99"/>
<accession>A0ABD3GK99</accession>